<dbReference type="SUPFAM" id="SSF51366">
    <property type="entry name" value="Ribulose-phoshate binding barrel"/>
    <property type="match status" value="1"/>
</dbReference>
<comment type="caution">
    <text evidence="11">The sequence shown here is derived from an EMBL/GenBank/DDBJ whole genome shotgun (WGS) entry which is preliminary data.</text>
</comment>
<dbReference type="Proteomes" id="UP000005573">
    <property type="component" value="Unassembled WGS sequence"/>
</dbReference>
<dbReference type="InterPro" id="IPR045186">
    <property type="entry name" value="Indole-3-glycerol_P_synth"/>
</dbReference>
<dbReference type="PANTHER" id="PTHR22854:SF2">
    <property type="entry name" value="INDOLE-3-GLYCEROL-PHOSPHATE SYNTHASE"/>
    <property type="match status" value="1"/>
</dbReference>
<dbReference type="Gene3D" id="3.20.20.70">
    <property type="entry name" value="Aldolase class I"/>
    <property type="match status" value="1"/>
</dbReference>
<dbReference type="AlphaFoldDB" id="E6LZ41"/>
<dbReference type="Pfam" id="PF00218">
    <property type="entry name" value="IGPS"/>
    <property type="match status" value="1"/>
</dbReference>
<dbReference type="CDD" id="cd00331">
    <property type="entry name" value="IGPS"/>
    <property type="match status" value="1"/>
</dbReference>
<dbReference type="GO" id="GO:0000162">
    <property type="term" value="P:L-tryptophan biosynthetic process"/>
    <property type="evidence" value="ECO:0007669"/>
    <property type="project" value="UniProtKB-UniPathway"/>
</dbReference>
<dbReference type="UniPathway" id="UPA00035">
    <property type="reaction ID" value="UER00043"/>
</dbReference>
<dbReference type="InterPro" id="IPR011060">
    <property type="entry name" value="RibuloseP-bd_barrel"/>
</dbReference>
<dbReference type="EC" id="4.1.1.48" evidence="3"/>
<evidence type="ECO:0000256" key="7">
    <source>
        <dbReference type="ARBA" id="ARBA00023141"/>
    </source>
</evidence>
<dbReference type="InterPro" id="IPR013785">
    <property type="entry name" value="Aldolase_TIM"/>
</dbReference>
<keyword evidence="8 11" id="KW-0456">Lyase</keyword>
<dbReference type="EMBL" id="AEPY01000009">
    <property type="protein sequence ID" value="EFU79897.1"/>
    <property type="molecule type" value="Genomic_DNA"/>
</dbReference>
<evidence type="ECO:0000256" key="1">
    <source>
        <dbReference type="ARBA" id="ARBA00001633"/>
    </source>
</evidence>
<dbReference type="HOGENOM" id="CLU_034247_0_0_11"/>
<feature type="region of interest" description="Disordered" evidence="9">
    <location>
        <begin position="260"/>
        <end position="283"/>
    </location>
</feature>
<sequence>MMLTYEEFYRQAKAGVALREATVPLELVKEQARHAPSPKDGLSVLHSRPGFVAIMGEIKRQTPTAGFLNPIEDPVELAREYIEGGAVAVSVVTDHPNYLGTTEDFVQVRQALDVPLLRKEYVVTPYQIHESRAMGADMVLLMVALLEPIVLESLVERTHSLGMCALVECHSRLEARQAISAGARLIGINARNRETGAVDRSMCEQTIDVIPPDITVIAESGVHGPQEVFDYARVGADAILVGEALVRSPDPVNLLRKMTSAAQHPALRPDRASRYRQNTEGHE</sequence>
<evidence type="ECO:0000256" key="8">
    <source>
        <dbReference type="ARBA" id="ARBA00023239"/>
    </source>
</evidence>
<dbReference type="PANTHER" id="PTHR22854">
    <property type="entry name" value="TRYPTOPHAN BIOSYNTHESIS PROTEIN"/>
    <property type="match status" value="1"/>
</dbReference>
<keyword evidence="5" id="KW-0210">Decarboxylase</keyword>
<reference evidence="11 12" key="1">
    <citation type="submission" date="2010-12" db="EMBL/GenBank/DDBJ databases">
        <authorList>
            <person name="Muzny D."/>
            <person name="Qin X."/>
            <person name="Deng J."/>
            <person name="Jiang H."/>
            <person name="Liu Y."/>
            <person name="Qu J."/>
            <person name="Song X.-Z."/>
            <person name="Zhang L."/>
            <person name="Thornton R."/>
            <person name="Coyle M."/>
            <person name="Francisco L."/>
            <person name="Jackson L."/>
            <person name="Javaid M."/>
            <person name="Korchina V."/>
            <person name="Kovar C."/>
            <person name="Mata R."/>
            <person name="Mathew T."/>
            <person name="Ngo R."/>
            <person name="Nguyen L."/>
            <person name="Nguyen N."/>
            <person name="Okwuonu G."/>
            <person name="Ongeri F."/>
            <person name="Pham C."/>
            <person name="Simmons D."/>
            <person name="Wilczek-Boney K."/>
            <person name="Hale W."/>
            <person name="Jakkamsetti A."/>
            <person name="Pham P."/>
            <person name="Ruth R."/>
            <person name="San Lucas F."/>
            <person name="Warren J."/>
            <person name="Zhang J."/>
            <person name="Zhao Z."/>
            <person name="Zhou C."/>
            <person name="Zhu D."/>
            <person name="Lee S."/>
            <person name="Bess C."/>
            <person name="Blankenburg K."/>
            <person name="Forbes L."/>
            <person name="Fu Q."/>
            <person name="Gubbala S."/>
            <person name="Hirani K."/>
            <person name="Jayaseelan J.C."/>
            <person name="Lara F."/>
            <person name="Munidasa M."/>
            <person name="Palculict T."/>
            <person name="Patil S."/>
            <person name="Pu L.-L."/>
            <person name="Saada N."/>
            <person name="Tang L."/>
            <person name="Weissenberger G."/>
            <person name="Zhu Y."/>
            <person name="Hemphill L."/>
            <person name="Shang Y."/>
            <person name="Youmans B."/>
            <person name="Ayvaz T."/>
            <person name="Ross M."/>
            <person name="Santibanez J."/>
            <person name="Aqrawi P."/>
            <person name="Gross S."/>
            <person name="Joshi V."/>
            <person name="Fowler G."/>
            <person name="Nazareth L."/>
            <person name="Reid J."/>
            <person name="Worley K."/>
            <person name="Petrosino J."/>
            <person name="Highlander S."/>
            <person name="Gibbs R."/>
        </authorList>
    </citation>
    <scope>NUCLEOTIDE SEQUENCE [LARGE SCALE GENOMIC DNA]</scope>
    <source>
        <strain evidence="11 12">ATCC 51333</strain>
    </source>
</reference>
<evidence type="ECO:0000259" key="10">
    <source>
        <dbReference type="Pfam" id="PF00218"/>
    </source>
</evidence>
<comment type="pathway">
    <text evidence="2">Amino-acid biosynthesis; L-tryptophan biosynthesis; L-tryptophan from chorismate: step 4/5.</text>
</comment>
<evidence type="ECO:0000256" key="4">
    <source>
        <dbReference type="ARBA" id="ARBA00022605"/>
    </source>
</evidence>
<evidence type="ECO:0000256" key="6">
    <source>
        <dbReference type="ARBA" id="ARBA00022822"/>
    </source>
</evidence>
<accession>E6LZ41</accession>
<protein>
    <recommendedName>
        <fullName evidence="3">indole-3-glycerol-phosphate synthase</fullName>
        <ecNumber evidence="3">4.1.1.48</ecNumber>
    </recommendedName>
</protein>
<feature type="domain" description="Indole-3-glycerol phosphate synthase" evidence="10">
    <location>
        <begin position="6"/>
        <end position="256"/>
    </location>
</feature>
<evidence type="ECO:0000256" key="2">
    <source>
        <dbReference type="ARBA" id="ARBA00004696"/>
    </source>
</evidence>
<keyword evidence="6" id="KW-0822">Tryptophan biosynthesis</keyword>
<dbReference type="GO" id="GO:0004640">
    <property type="term" value="F:phosphoribosylanthranilate isomerase activity"/>
    <property type="evidence" value="ECO:0007669"/>
    <property type="project" value="TreeGrafter"/>
</dbReference>
<keyword evidence="4" id="KW-0028">Amino-acid biosynthesis</keyword>
<name>E6LZ41_9ACTO</name>
<dbReference type="InterPro" id="IPR013798">
    <property type="entry name" value="Indole-3-glycerol_P_synth_dom"/>
</dbReference>
<evidence type="ECO:0000256" key="9">
    <source>
        <dbReference type="SAM" id="MobiDB-lite"/>
    </source>
</evidence>
<evidence type="ECO:0000313" key="12">
    <source>
        <dbReference type="Proteomes" id="UP000005573"/>
    </source>
</evidence>
<proteinExistence type="predicted"/>
<keyword evidence="7" id="KW-0057">Aromatic amino acid biosynthesis</keyword>
<feature type="compositionally biased region" description="Basic and acidic residues" evidence="9">
    <location>
        <begin position="267"/>
        <end position="283"/>
    </location>
</feature>
<dbReference type="GO" id="GO:0004425">
    <property type="term" value="F:indole-3-glycerol-phosphate synthase activity"/>
    <property type="evidence" value="ECO:0007669"/>
    <property type="project" value="UniProtKB-EC"/>
</dbReference>
<evidence type="ECO:0000313" key="11">
    <source>
        <dbReference type="EMBL" id="EFU79897.1"/>
    </source>
</evidence>
<organism evidence="11 12">
    <name type="scientific">Mobiluncus curtisii ATCC 51333</name>
    <dbReference type="NCBI Taxonomy" id="887326"/>
    <lineage>
        <taxon>Bacteria</taxon>
        <taxon>Bacillati</taxon>
        <taxon>Actinomycetota</taxon>
        <taxon>Actinomycetes</taxon>
        <taxon>Actinomycetales</taxon>
        <taxon>Actinomycetaceae</taxon>
        <taxon>Mobiluncus</taxon>
    </lineage>
</organism>
<evidence type="ECO:0000256" key="5">
    <source>
        <dbReference type="ARBA" id="ARBA00022793"/>
    </source>
</evidence>
<evidence type="ECO:0000256" key="3">
    <source>
        <dbReference type="ARBA" id="ARBA00012362"/>
    </source>
</evidence>
<gene>
    <name evidence="11" type="primary">trpC</name>
    <name evidence="11" type="ORF">HMPREF0388_1128</name>
</gene>
<comment type="catalytic activity">
    <reaction evidence="1">
        <text>1-(2-carboxyphenylamino)-1-deoxy-D-ribulose 5-phosphate + H(+) = (1S,2R)-1-C-(indol-3-yl)glycerol 3-phosphate + CO2 + H2O</text>
        <dbReference type="Rhea" id="RHEA:23476"/>
        <dbReference type="ChEBI" id="CHEBI:15377"/>
        <dbReference type="ChEBI" id="CHEBI:15378"/>
        <dbReference type="ChEBI" id="CHEBI:16526"/>
        <dbReference type="ChEBI" id="CHEBI:58613"/>
        <dbReference type="ChEBI" id="CHEBI:58866"/>
        <dbReference type="EC" id="4.1.1.48"/>
    </reaction>
</comment>